<dbReference type="GO" id="GO:0016765">
    <property type="term" value="F:transferase activity, transferring alkyl or aryl (other than methyl) groups"/>
    <property type="evidence" value="ECO:0007669"/>
    <property type="project" value="InterPro"/>
</dbReference>
<evidence type="ECO:0000256" key="3">
    <source>
        <dbReference type="ARBA" id="ARBA00022989"/>
    </source>
</evidence>
<dbReference type="PANTHER" id="PTHR42723">
    <property type="entry name" value="CHLOROPHYLL SYNTHASE"/>
    <property type="match status" value="1"/>
</dbReference>
<sequence length="304" mass="33687">MSARTTTMNLPENRSSWFHLHSLWLFTKNDFKTAVLPQAVFAIGLALSIAAGDDAASHHTELLSRAPLMLAWSWLHLLVFNVGNQRRPASLVEDSINKPWRPIASGRLSPDEALPLLRVLVLLAVIVSIGLDNYPACASCMIYNWLYNDLDGDSTGPVERNFWNAIGLGCLGWGSAGVLLGQAAAGSRWDWMLLMGAVIFTTVHAQDMEDMEGDLARGRKTPPLVYGEKKTRLSIAIFAILWSVVCPAFWRVAPWPVSCVPLALGCGMAFLTTTRWDRASDVIVWKMWCVWMAVLYILPAFGTR</sequence>
<evidence type="ECO:0000313" key="6">
    <source>
        <dbReference type="EMBL" id="KAK4182972.1"/>
    </source>
</evidence>
<evidence type="ECO:0000256" key="4">
    <source>
        <dbReference type="ARBA" id="ARBA00023136"/>
    </source>
</evidence>
<evidence type="ECO:0000256" key="2">
    <source>
        <dbReference type="ARBA" id="ARBA00022692"/>
    </source>
</evidence>
<evidence type="ECO:0000256" key="5">
    <source>
        <dbReference type="SAM" id="Phobius"/>
    </source>
</evidence>
<dbReference type="GO" id="GO:0016020">
    <property type="term" value="C:membrane"/>
    <property type="evidence" value="ECO:0007669"/>
    <property type="project" value="UniProtKB-SubCell"/>
</dbReference>
<evidence type="ECO:0000313" key="7">
    <source>
        <dbReference type="Proteomes" id="UP001302126"/>
    </source>
</evidence>
<reference evidence="6" key="1">
    <citation type="journal article" date="2023" name="Mol. Phylogenet. Evol.">
        <title>Genome-scale phylogeny and comparative genomics of the fungal order Sordariales.</title>
        <authorList>
            <person name="Hensen N."/>
            <person name="Bonometti L."/>
            <person name="Westerberg I."/>
            <person name="Brannstrom I.O."/>
            <person name="Guillou S."/>
            <person name="Cros-Aarteil S."/>
            <person name="Calhoun S."/>
            <person name="Haridas S."/>
            <person name="Kuo A."/>
            <person name="Mondo S."/>
            <person name="Pangilinan J."/>
            <person name="Riley R."/>
            <person name="LaButti K."/>
            <person name="Andreopoulos B."/>
            <person name="Lipzen A."/>
            <person name="Chen C."/>
            <person name="Yan M."/>
            <person name="Daum C."/>
            <person name="Ng V."/>
            <person name="Clum A."/>
            <person name="Steindorff A."/>
            <person name="Ohm R.A."/>
            <person name="Martin F."/>
            <person name="Silar P."/>
            <person name="Natvig D.O."/>
            <person name="Lalanne C."/>
            <person name="Gautier V."/>
            <person name="Ament-Velasquez S.L."/>
            <person name="Kruys A."/>
            <person name="Hutchinson M.I."/>
            <person name="Powell A.J."/>
            <person name="Barry K."/>
            <person name="Miller A.N."/>
            <person name="Grigoriev I.V."/>
            <person name="Debuchy R."/>
            <person name="Gladieux P."/>
            <person name="Hiltunen Thoren M."/>
            <person name="Johannesson H."/>
        </authorList>
    </citation>
    <scope>NUCLEOTIDE SEQUENCE</scope>
    <source>
        <strain evidence="6">PSN309</strain>
    </source>
</reference>
<dbReference type="PANTHER" id="PTHR42723:SF1">
    <property type="entry name" value="CHLOROPHYLL SYNTHASE, CHLOROPLASTIC"/>
    <property type="match status" value="1"/>
</dbReference>
<comment type="subcellular location">
    <subcellularLocation>
        <location evidence="1">Membrane</location>
        <topology evidence="1">Multi-pass membrane protein</topology>
    </subcellularLocation>
</comment>
<comment type="caution">
    <text evidence="6">The sequence shown here is derived from an EMBL/GenBank/DDBJ whole genome shotgun (WGS) entry which is preliminary data.</text>
</comment>
<keyword evidence="4 5" id="KW-0472">Membrane</keyword>
<accession>A0AAN6WMP1</accession>
<dbReference type="AlphaFoldDB" id="A0AAN6WMP1"/>
<dbReference type="Pfam" id="PF01040">
    <property type="entry name" value="UbiA"/>
    <property type="match status" value="1"/>
</dbReference>
<evidence type="ECO:0000256" key="1">
    <source>
        <dbReference type="ARBA" id="ARBA00004141"/>
    </source>
</evidence>
<dbReference type="Gene3D" id="1.10.357.140">
    <property type="entry name" value="UbiA prenyltransferase"/>
    <property type="match status" value="1"/>
</dbReference>
<feature type="transmembrane region" description="Helical" evidence="5">
    <location>
        <begin position="283"/>
        <end position="301"/>
    </location>
</feature>
<dbReference type="InterPro" id="IPR050475">
    <property type="entry name" value="Prenyltransferase_related"/>
</dbReference>
<protein>
    <submittedName>
        <fullName evidence="6">UbiA prenyltransferase family</fullName>
    </submittedName>
</protein>
<keyword evidence="2 5" id="KW-0812">Transmembrane</keyword>
<proteinExistence type="predicted"/>
<dbReference type="Proteomes" id="UP001302126">
    <property type="component" value="Unassembled WGS sequence"/>
</dbReference>
<dbReference type="InterPro" id="IPR000537">
    <property type="entry name" value="UbiA_prenyltransferase"/>
</dbReference>
<dbReference type="EMBL" id="MU864591">
    <property type="protein sequence ID" value="KAK4182972.1"/>
    <property type="molecule type" value="Genomic_DNA"/>
</dbReference>
<dbReference type="CDD" id="cd13965">
    <property type="entry name" value="PT_UbiA_3"/>
    <property type="match status" value="1"/>
</dbReference>
<keyword evidence="7" id="KW-1185">Reference proteome</keyword>
<name>A0AAN6WMP1_9PEZI</name>
<keyword evidence="3 5" id="KW-1133">Transmembrane helix</keyword>
<gene>
    <name evidence="6" type="ORF">QBC35DRAFT_545280</name>
</gene>
<dbReference type="InterPro" id="IPR044878">
    <property type="entry name" value="UbiA_sf"/>
</dbReference>
<organism evidence="6 7">
    <name type="scientific">Podospora australis</name>
    <dbReference type="NCBI Taxonomy" id="1536484"/>
    <lineage>
        <taxon>Eukaryota</taxon>
        <taxon>Fungi</taxon>
        <taxon>Dikarya</taxon>
        <taxon>Ascomycota</taxon>
        <taxon>Pezizomycotina</taxon>
        <taxon>Sordariomycetes</taxon>
        <taxon>Sordariomycetidae</taxon>
        <taxon>Sordariales</taxon>
        <taxon>Podosporaceae</taxon>
        <taxon>Podospora</taxon>
    </lineage>
</organism>
<reference evidence="6" key="2">
    <citation type="submission" date="2023-05" db="EMBL/GenBank/DDBJ databases">
        <authorList>
            <consortium name="Lawrence Berkeley National Laboratory"/>
            <person name="Steindorff A."/>
            <person name="Hensen N."/>
            <person name="Bonometti L."/>
            <person name="Westerberg I."/>
            <person name="Brannstrom I.O."/>
            <person name="Guillou S."/>
            <person name="Cros-Aarteil S."/>
            <person name="Calhoun S."/>
            <person name="Haridas S."/>
            <person name="Kuo A."/>
            <person name="Mondo S."/>
            <person name="Pangilinan J."/>
            <person name="Riley R."/>
            <person name="Labutti K."/>
            <person name="Andreopoulos B."/>
            <person name="Lipzen A."/>
            <person name="Chen C."/>
            <person name="Yanf M."/>
            <person name="Daum C."/>
            <person name="Ng V."/>
            <person name="Clum A."/>
            <person name="Ohm R."/>
            <person name="Martin F."/>
            <person name="Silar P."/>
            <person name="Natvig D."/>
            <person name="Lalanne C."/>
            <person name="Gautier V."/>
            <person name="Ament-Velasquez S.L."/>
            <person name="Kruys A."/>
            <person name="Hutchinson M.I."/>
            <person name="Powell A.J."/>
            <person name="Barry K."/>
            <person name="Miller A.N."/>
            <person name="Grigoriev I.V."/>
            <person name="Debuchy R."/>
            <person name="Gladieux P."/>
            <person name="Thoren M.H."/>
            <person name="Johannesson H."/>
        </authorList>
    </citation>
    <scope>NUCLEOTIDE SEQUENCE</scope>
    <source>
        <strain evidence="6">PSN309</strain>
    </source>
</reference>
<feature type="transmembrane region" description="Helical" evidence="5">
    <location>
        <begin position="233"/>
        <end position="253"/>
    </location>
</feature>